<dbReference type="AlphaFoldDB" id="A0A4Z0LVX5"/>
<evidence type="ECO:0000259" key="1">
    <source>
        <dbReference type="Pfam" id="PF00501"/>
    </source>
</evidence>
<dbReference type="Pfam" id="PF00501">
    <property type="entry name" value="AMP-binding"/>
    <property type="match status" value="1"/>
</dbReference>
<dbReference type="InterPro" id="IPR020845">
    <property type="entry name" value="AMP-binding_CS"/>
</dbReference>
<dbReference type="InterPro" id="IPR000873">
    <property type="entry name" value="AMP-dep_synth/lig_dom"/>
</dbReference>
<keyword evidence="4" id="KW-1185">Reference proteome</keyword>
<dbReference type="InterPro" id="IPR042099">
    <property type="entry name" value="ANL_N_sf"/>
</dbReference>
<dbReference type="EMBL" id="SRLE01000014">
    <property type="protein sequence ID" value="TGD71296.1"/>
    <property type="molecule type" value="Genomic_DNA"/>
</dbReference>
<dbReference type="InterPro" id="IPR045851">
    <property type="entry name" value="AMP-bd_C_sf"/>
</dbReference>
<evidence type="ECO:0000313" key="3">
    <source>
        <dbReference type="EMBL" id="TGD71296.1"/>
    </source>
</evidence>
<dbReference type="Proteomes" id="UP000298050">
    <property type="component" value="Unassembled WGS sequence"/>
</dbReference>
<keyword evidence="3" id="KW-0436">Ligase</keyword>
<proteinExistence type="predicted"/>
<organism evidence="3 4">
    <name type="scientific">Mangrovimicrobium sediminis</name>
    <dbReference type="NCBI Taxonomy" id="2562682"/>
    <lineage>
        <taxon>Bacteria</taxon>
        <taxon>Pseudomonadati</taxon>
        <taxon>Pseudomonadota</taxon>
        <taxon>Gammaproteobacteria</taxon>
        <taxon>Cellvibrionales</taxon>
        <taxon>Halieaceae</taxon>
        <taxon>Mangrovimicrobium</taxon>
    </lineage>
</organism>
<dbReference type="PANTHER" id="PTHR43767:SF1">
    <property type="entry name" value="NONRIBOSOMAL PEPTIDE SYNTHASE PES1 (EUROFUNG)-RELATED"/>
    <property type="match status" value="1"/>
</dbReference>
<comment type="caution">
    <text evidence="3">The sequence shown here is derived from an EMBL/GenBank/DDBJ whole genome shotgun (WGS) entry which is preliminary data.</text>
</comment>
<dbReference type="PROSITE" id="PS00455">
    <property type="entry name" value="AMP_BINDING"/>
    <property type="match status" value="1"/>
</dbReference>
<dbReference type="GO" id="GO:0016878">
    <property type="term" value="F:acid-thiol ligase activity"/>
    <property type="evidence" value="ECO:0007669"/>
    <property type="project" value="UniProtKB-ARBA"/>
</dbReference>
<evidence type="ECO:0000259" key="2">
    <source>
        <dbReference type="Pfam" id="PF13193"/>
    </source>
</evidence>
<dbReference type="RefSeq" id="WP_135446189.1">
    <property type="nucleotide sequence ID" value="NZ_SRLE01000014.1"/>
</dbReference>
<protein>
    <submittedName>
        <fullName evidence="3">Cyclohexanecarboxylate-CoA ligase</fullName>
    </submittedName>
</protein>
<dbReference type="Gene3D" id="3.40.50.12780">
    <property type="entry name" value="N-terminal domain of ligase-like"/>
    <property type="match status" value="1"/>
</dbReference>
<dbReference type="Gene3D" id="3.30.300.30">
    <property type="match status" value="1"/>
</dbReference>
<dbReference type="InterPro" id="IPR050237">
    <property type="entry name" value="ATP-dep_AMP-bd_enzyme"/>
</dbReference>
<dbReference type="InterPro" id="IPR025110">
    <property type="entry name" value="AMP-bd_C"/>
</dbReference>
<dbReference type="OrthoDB" id="9803968at2"/>
<dbReference type="SUPFAM" id="SSF56801">
    <property type="entry name" value="Acetyl-CoA synthetase-like"/>
    <property type="match status" value="1"/>
</dbReference>
<name>A0A4Z0LVX5_9GAMM</name>
<dbReference type="Pfam" id="PF13193">
    <property type="entry name" value="AMP-binding_C"/>
    <property type="match status" value="1"/>
</dbReference>
<reference evidence="3 4" key="1">
    <citation type="submission" date="2019-04" db="EMBL/GenBank/DDBJ databases">
        <title>Taxonomy of novel Haliea sp. from mangrove soil of West Coast of India.</title>
        <authorList>
            <person name="Verma A."/>
            <person name="Kumar P."/>
            <person name="Krishnamurthi S."/>
        </authorList>
    </citation>
    <scope>NUCLEOTIDE SEQUENCE [LARGE SCALE GENOMIC DNA]</scope>
    <source>
        <strain evidence="3 4">SAOS-164</strain>
    </source>
</reference>
<feature type="domain" description="AMP-dependent synthetase/ligase" evidence="1">
    <location>
        <begin position="40"/>
        <end position="406"/>
    </location>
</feature>
<evidence type="ECO:0000313" key="4">
    <source>
        <dbReference type="Proteomes" id="UP000298050"/>
    </source>
</evidence>
<feature type="domain" description="AMP-binding enzyme C-terminal" evidence="2">
    <location>
        <begin position="456"/>
        <end position="532"/>
    </location>
</feature>
<sequence>MSWKIRHDVGGFPLRCSAEHEARWREAGYWREETLADVAREQARLAPQRALLIEGGRTLTRGEVYSDALRLARYFLERGARAGDVVAFQLPNWSESAVIALAARMLGLVICPVPPIYRESELLYILGETAAKFLFVPREFRKCDYPALVAGLRDRLPQLHEVIVLRGDAGTDTPWATVLASEPLETLPEVDPGAAFMVMFTSGTTGRAKGVLQTHYGFGYKARQMVEAWGVGEGDVIFMPSPVTHITGAIWAFDIPWISGAPAVLLDVWQVQDAIDAIREYRCTISGGATPFLQQFLAATADDRAALASLRTFFCGGTSVSPELIRQVSQAFPGCLFFRAYGSTEMMTVTLGISSREQAALGAETDGVVLPPIQVKLVDDDGNDIEEDGVEGEILAMGPEQFAGYLDPQDNAGAFDDNGFFRMGDLGRWCHGNYLEITGRKKDIIIRSGENISPKEVEDVLMQHPAIADIAIVAMPSAATGEMGCAFVIPAQGASIDLADMRRFLDGAGLAKQKYPEWLECVADFPRVPSGKVRKDELRRLAQEIAGRQREAQGQ</sequence>
<gene>
    <name evidence="3" type="ORF">E4634_18660</name>
</gene>
<accession>A0A4Z0LVX5</accession>
<dbReference type="PANTHER" id="PTHR43767">
    <property type="entry name" value="LONG-CHAIN-FATTY-ACID--COA LIGASE"/>
    <property type="match status" value="1"/>
</dbReference>